<keyword evidence="2" id="KW-0067">ATP-binding</keyword>
<dbReference type="Proteomes" id="UP000077271">
    <property type="component" value="Unassembled WGS sequence"/>
</dbReference>
<dbReference type="Gene3D" id="3.30.950.30">
    <property type="entry name" value="Schlafen, AAA domain"/>
    <property type="match status" value="1"/>
</dbReference>
<protein>
    <submittedName>
        <fullName evidence="2">ATP-dependent DNA helicase RecG</fullName>
    </submittedName>
</protein>
<gene>
    <name evidence="2" type="ORF">AWH48_08470</name>
</gene>
<dbReference type="GO" id="GO:0004386">
    <property type="term" value="F:helicase activity"/>
    <property type="evidence" value="ECO:0007669"/>
    <property type="project" value="UniProtKB-KW"/>
</dbReference>
<dbReference type="InterPro" id="IPR038475">
    <property type="entry name" value="RecG_C_sf"/>
</dbReference>
<dbReference type="EMBL" id="LQWZ01000033">
    <property type="protein sequence ID" value="OAH54615.1"/>
    <property type="molecule type" value="Genomic_DNA"/>
</dbReference>
<keyword evidence="2" id="KW-0547">Nucleotide-binding</keyword>
<dbReference type="InterPro" id="IPR007421">
    <property type="entry name" value="Schlafen_AlbA_2_dom"/>
</dbReference>
<dbReference type="AlphaFoldDB" id="A0A177KNY9"/>
<sequence length="461" mass="52176">MPIEIETISSVEKSKILSIKESHFVDAKSKMIKPGKLTKTISAFANADGGELYIGISEIESEGISEMVWEGFGDIEDANGHLQVFEELFPLGQYFHYTFLSEPSSPGIVLKVEVLRAKDIIIASDGIPYIRRGAQSLPVNSDEKMQRLRFDKGITSFEIETLETEIERITESDITNLYLPQIAPMQEPSKWFRKQVLSRGDKPTVSGVLLFDDIPQAILPKRCGIKIFRYKTSEAQRDSLAFDPLTIEGCLYEQISDAVRKTIEIVESIEILGPQGFSKVEYPVVTLHEIITNAVLHRDYSIPTDIQIRIFDNRIEIESPGKLPGHITEHNILDEQFARNGTIVRIINKFPEPPNKDVGEGLDSAFEAMVNLRLKEPKIKENPNSVLVLIKHESLDSPATIIEEYLRHHEEINNTRAREICHIGSENVVKRIFEKMIANGIIERIPERKGKATAYRLISEK</sequence>
<dbReference type="PANTHER" id="PTHR30595:SF6">
    <property type="entry name" value="SCHLAFEN ALBA-2 DOMAIN-CONTAINING PROTEIN"/>
    <property type="match status" value="1"/>
</dbReference>
<keyword evidence="2" id="KW-0378">Hydrolase</keyword>
<evidence type="ECO:0000259" key="1">
    <source>
        <dbReference type="Pfam" id="PF04326"/>
    </source>
</evidence>
<name>A0A177KNY9_9BACI</name>
<dbReference type="InterPro" id="IPR036388">
    <property type="entry name" value="WH-like_DNA-bd_sf"/>
</dbReference>
<dbReference type="Gene3D" id="3.30.565.60">
    <property type="match status" value="1"/>
</dbReference>
<comment type="caution">
    <text evidence="2">The sequence shown here is derived from an EMBL/GenBank/DDBJ whole genome shotgun (WGS) entry which is preliminary data.</text>
</comment>
<reference evidence="2 3" key="1">
    <citation type="submission" date="2016-01" db="EMBL/GenBank/DDBJ databases">
        <title>Investigation of taxonomic status of Bacillus aminovorans.</title>
        <authorList>
            <person name="Verma A."/>
            <person name="Pal Y."/>
            <person name="Krishnamurthi S."/>
        </authorList>
    </citation>
    <scope>NUCLEOTIDE SEQUENCE [LARGE SCALE GENOMIC DNA]</scope>
    <source>
        <strain evidence="2 3">DSM 4337</strain>
    </source>
</reference>
<dbReference type="RefSeq" id="WP_082860618.1">
    <property type="nucleotide sequence ID" value="NZ_LQWZ01000033.1"/>
</dbReference>
<dbReference type="InterPro" id="IPR038461">
    <property type="entry name" value="Schlafen_AlbA_2_dom_sf"/>
</dbReference>
<dbReference type="OrthoDB" id="34589at2"/>
<evidence type="ECO:0000313" key="3">
    <source>
        <dbReference type="Proteomes" id="UP000077271"/>
    </source>
</evidence>
<organism evidence="2 3">
    <name type="scientific">Domibacillus aminovorans</name>
    <dbReference type="NCBI Taxonomy" id="29332"/>
    <lineage>
        <taxon>Bacteria</taxon>
        <taxon>Bacillati</taxon>
        <taxon>Bacillota</taxon>
        <taxon>Bacilli</taxon>
        <taxon>Bacillales</taxon>
        <taxon>Bacillaceae</taxon>
        <taxon>Domibacillus</taxon>
    </lineage>
</organism>
<keyword evidence="2" id="KW-0347">Helicase</keyword>
<proteinExistence type="predicted"/>
<feature type="domain" description="Schlafen AlbA-2" evidence="1">
    <location>
        <begin position="21"/>
        <end position="139"/>
    </location>
</feature>
<dbReference type="PANTHER" id="PTHR30595">
    <property type="entry name" value="GLPR-RELATED TRANSCRIPTIONAL REPRESSOR"/>
    <property type="match status" value="1"/>
</dbReference>
<evidence type="ECO:0000313" key="2">
    <source>
        <dbReference type="EMBL" id="OAH54615.1"/>
    </source>
</evidence>
<dbReference type="Pfam" id="PF04326">
    <property type="entry name" value="SLFN_AlbA_2"/>
    <property type="match status" value="1"/>
</dbReference>
<dbReference type="Gene3D" id="1.10.10.10">
    <property type="entry name" value="Winged helix-like DNA-binding domain superfamily/Winged helix DNA-binding domain"/>
    <property type="match status" value="1"/>
</dbReference>
<accession>A0A177KNY9</accession>
<dbReference type="Pfam" id="PF13749">
    <property type="entry name" value="HATPase_c_4"/>
    <property type="match status" value="1"/>
</dbReference>